<evidence type="ECO:0000313" key="3">
    <source>
        <dbReference type="Proteomes" id="UP001148018"/>
    </source>
</evidence>
<sequence>GQRPCSWASGPLGTSCARRWWFSIDLLKNVTSTFTLTVMSMDRYVGSSLPPGKGPGHEDDDPTRP</sequence>
<dbReference type="AlphaFoldDB" id="A0A9Q0I6F0"/>
<evidence type="ECO:0000256" key="1">
    <source>
        <dbReference type="SAM" id="MobiDB-lite"/>
    </source>
</evidence>
<reference evidence="2" key="1">
    <citation type="submission" date="2022-07" db="EMBL/GenBank/DDBJ databases">
        <title>Chromosome-level genome of Muraenolepis orangiensis.</title>
        <authorList>
            <person name="Kim J."/>
        </authorList>
    </citation>
    <scope>NUCLEOTIDE SEQUENCE</scope>
    <source>
        <strain evidence="2">KU_S4_2022</strain>
        <tissue evidence="2">Muscle</tissue>
    </source>
</reference>
<accession>A0A9Q0I6F0</accession>
<feature type="non-terminal residue" evidence="2">
    <location>
        <position position="1"/>
    </location>
</feature>
<feature type="non-terminal residue" evidence="2">
    <location>
        <position position="65"/>
    </location>
</feature>
<comment type="caution">
    <text evidence="2">The sequence shown here is derived from an EMBL/GenBank/DDBJ whole genome shotgun (WGS) entry which is preliminary data.</text>
</comment>
<gene>
    <name evidence="2" type="ORF">NHX12_012970</name>
</gene>
<dbReference type="Proteomes" id="UP001148018">
    <property type="component" value="Unassembled WGS sequence"/>
</dbReference>
<keyword evidence="3" id="KW-1185">Reference proteome</keyword>
<protein>
    <submittedName>
        <fullName evidence="2">Uncharacterized protein</fullName>
    </submittedName>
</protein>
<name>A0A9Q0I6F0_9TELE</name>
<organism evidence="2 3">
    <name type="scientific">Muraenolepis orangiensis</name>
    <name type="common">Patagonian moray cod</name>
    <dbReference type="NCBI Taxonomy" id="630683"/>
    <lineage>
        <taxon>Eukaryota</taxon>
        <taxon>Metazoa</taxon>
        <taxon>Chordata</taxon>
        <taxon>Craniata</taxon>
        <taxon>Vertebrata</taxon>
        <taxon>Euteleostomi</taxon>
        <taxon>Actinopterygii</taxon>
        <taxon>Neopterygii</taxon>
        <taxon>Teleostei</taxon>
        <taxon>Neoteleostei</taxon>
        <taxon>Acanthomorphata</taxon>
        <taxon>Zeiogadaria</taxon>
        <taxon>Gadariae</taxon>
        <taxon>Gadiformes</taxon>
        <taxon>Muraenolepidoidei</taxon>
        <taxon>Muraenolepididae</taxon>
        <taxon>Muraenolepis</taxon>
    </lineage>
</organism>
<evidence type="ECO:0000313" key="2">
    <source>
        <dbReference type="EMBL" id="KAJ3586573.1"/>
    </source>
</evidence>
<feature type="region of interest" description="Disordered" evidence="1">
    <location>
        <begin position="45"/>
        <end position="65"/>
    </location>
</feature>
<dbReference type="EMBL" id="JANIIK010000117">
    <property type="protein sequence ID" value="KAJ3586573.1"/>
    <property type="molecule type" value="Genomic_DNA"/>
</dbReference>
<proteinExistence type="predicted"/>